<keyword evidence="7 14" id="KW-0067">ATP-binding</keyword>
<dbReference type="InterPro" id="IPR011053">
    <property type="entry name" value="Single_hybrid_motif"/>
</dbReference>
<dbReference type="PROSITE" id="PS50968">
    <property type="entry name" value="BIOTINYL_LIPOYL"/>
    <property type="match status" value="1"/>
</dbReference>
<evidence type="ECO:0000256" key="8">
    <source>
        <dbReference type="ARBA" id="ARBA00022842"/>
    </source>
</evidence>
<evidence type="ECO:0000313" key="18">
    <source>
        <dbReference type="EMBL" id="KAK7089930.1"/>
    </source>
</evidence>
<dbReference type="SMART" id="SM00878">
    <property type="entry name" value="Biotin_carb_C"/>
    <property type="match status" value="1"/>
</dbReference>
<evidence type="ECO:0000256" key="9">
    <source>
        <dbReference type="ARBA" id="ARBA00022963"/>
    </source>
</evidence>
<sequence>MAASCRLLRSSAYFPLPSATLCHSQKVFGACQVRCLTTTKVLFKDIYWNDRAEANESKFDKVLIANRGEIACRVIQTCRRLGIKTVAVHSDVDSLALHKRMADEAVCIGKAPTSESYLRMDRILQAVKDTGAQAVHPGYGFLSENTTFAAKLKEMGVEFIGPNSESIQAMGDKIESKRIAKKAAVNMIPGYDGVVEDMDHCVKLAKEIGYPVMIKASAGGGGKGMRVAYDEEEARTAFRLCTEEAKSSFGDDRMLIEKFVDNPRHIEVQVLCDRHGNALWLNERECSIQRRNQKVIEEAPSVYLDPGLRKEMGDQAVALAKAVGYDSAGTVEFLVDGKKNFYFLEMNTRLQVEHPITECITGIDIVHQMLRVAKGHTLLHHQSDIPVDGWSFECRVYAEDPFKNFGMPSIGRLSKYIEPAHIPNVRCDSGIQEGSEISIYYDAMICKLVSYGPDRESARETMITALDSYVIKGVTHNIPMLRDIMTEPRFVKGDITTNYLPEVFPDGFKGKQMSEVEMEQLVALACAIHETEQQNSTDFLNQNRLPVVKDAKSQWKMNVEVAGNATYPAMVVKDNNVFEVRVGENTYTVAGDLAFTSPLLDLVVNGQRRLLQFVEKGFGNYYKLRLFGTVFSLRVMDDFAAQLQQFMPEKKEVDLSTVILAPMPGMLKTVVVSVGDQVAEGQEVCVLEAMKMQNSLVAAKVSKVKKVNFKAGDTVNEGDAIVEFE</sequence>
<dbReference type="PANTHER" id="PTHR18866:SF33">
    <property type="entry name" value="METHYLCROTONOYL-COA CARBOXYLASE SUBUNIT ALPHA, MITOCHONDRIAL-RELATED"/>
    <property type="match status" value="1"/>
</dbReference>
<dbReference type="Pfam" id="PF02785">
    <property type="entry name" value="Biotin_carb_C"/>
    <property type="match status" value="1"/>
</dbReference>
<dbReference type="Gene3D" id="2.40.50.100">
    <property type="match status" value="1"/>
</dbReference>
<dbReference type="PANTHER" id="PTHR18866">
    <property type="entry name" value="CARBOXYLASE:PYRUVATE/ACETYL-COA/PROPIONYL-COA CARBOXYLASE"/>
    <property type="match status" value="1"/>
</dbReference>
<dbReference type="Gene3D" id="3.30.470.20">
    <property type="entry name" value="ATP-grasp fold, B domain"/>
    <property type="match status" value="1"/>
</dbReference>
<dbReference type="SUPFAM" id="SSF52440">
    <property type="entry name" value="PreATP-grasp domain"/>
    <property type="match status" value="1"/>
</dbReference>
<comment type="pathway">
    <text evidence="2">Metabolic intermediate metabolism; propanoyl-CoA degradation; succinyl-CoA from propanoyl-CoA: step 1/3.</text>
</comment>
<dbReference type="EMBL" id="JBAMIC010000024">
    <property type="protein sequence ID" value="KAK7089930.1"/>
    <property type="molecule type" value="Genomic_DNA"/>
</dbReference>
<dbReference type="AlphaFoldDB" id="A0AAN9G0U5"/>
<comment type="catalytic activity">
    <reaction evidence="13">
        <text>propanoyl-CoA + hydrogencarbonate + ATP = (S)-methylmalonyl-CoA + ADP + phosphate + H(+)</text>
        <dbReference type="Rhea" id="RHEA:23720"/>
        <dbReference type="ChEBI" id="CHEBI:15378"/>
        <dbReference type="ChEBI" id="CHEBI:17544"/>
        <dbReference type="ChEBI" id="CHEBI:30616"/>
        <dbReference type="ChEBI" id="CHEBI:43474"/>
        <dbReference type="ChEBI" id="CHEBI:57327"/>
        <dbReference type="ChEBI" id="CHEBI:57392"/>
        <dbReference type="ChEBI" id="CHEBI:456216"/>
        <dbReference type="EC" id="6.4.1.3"/>
    </reaction>
    <physiologicalReaction direction="left-to-right" evidence="13">
        <dbReference type="Rhea" id="RHEA:23721"/>
    </physiologicalReaction>
</comment>
<keyword evidence="8" id="KW-0460">Magnesium</keyword>
<dbReference type="PROSITE" id="PS00188">
    <property type="entry name" value="BIOTIN"/>
    <property type="match status" value="1"/>
</dbReference>
<evidence type="ECO:0000256" key="6">
    <source>
        <dbReference type="ARBA" id="ARBA00022741"/>
    </source>
</evidence>
<evidence type="ECO:0000259" key="16">
    <source>
        <dbReference type="PROSITE" id="PS50975"/>
    </source>
</evidence>
<evidence type="ECO:0000256" key="11">
    <source>
        <dbReference type="ARBA" id="ARBA00023211"/>
    </source>
</evidence>
<dbReference type="InterPro" id="IPR000089">
    <property type="entry name" value="Biotin_lipoyl"/>
</dbReference>
<evidence type="ECO:0000256" key="14">
    <source>
        <dbReference type="PROSITE-ProRule" id="PRU00409"/>
    </source>
</evidence>
<dbReference type="GO" id="GO:0046872">
    <property type="term" value="F:metal ion binding"/>
    <property type="evidence" value="ECO:0007669"/>
    <property type="project" value="UniProtKB-KW"/>
</dbReference>
<keyword evidence="5" id="KW-0479">Metal-binding</keyword>
<evidence type="ECO:0000256" key="5">
    <source>
        <dbReference type="ARBA" id="ARBA00022723"/>
    </source>
</evidence>
<dbReference type="SUPFAM" id="SSF51246">
    <property type="entry name" value="Rudiment single hybrid motif"/>
    <property type="match status" value="1"/>
</dbReference>
<dbReference type="NCBIfam" id="NF006367">
    <property type="entry name" value="PRK08591.1"/>
    <property type="match status" value="1"/>
</dbReference>
<dbReference type="Gene3D" id="3.30.700.30">
    <property type="match status" value="1"/>
</dbReference>
<keyword evidence="10" id="KW-0443">Lipid metabolism</keyword>
<dbReference type="SUPFAM" id="SSF51230">
    <property type="entry name" value="Single hybrid motif"/>
    <property type="match status" value="1"/>
</dbReference>
<evidence type="ECO:0000256" key="13">
    <source>
        <dbReference type="ARBA" id="ARBA00049495"/>
    </source>
</evidence>
<name>A0AAN9G0U5_9CAEN</name>
<dbReference type="GO" id="GO:0005739">
    <property type="term" value="C:mitochondrion"/>
    <property type="evidence" value="ECO:0007669"/>
    <property type="project" value="TreeGrafter"/>
</dbReference>
<keyword evidence="6 14" id="KW-0547">Nucleotide-binding</keyword>
<evidence type="ECO:0000256" key="2">
    <source>
        <dbReference type="ARBA" id="ARBA00005060"/>
    </source>
</evidence>
<dbReference type="EC" id="6.4.1.3" evidence="3"/>
<evidence type="ECO:0000256" key="10">
    <source>
        <dbReference type="ARBA" id="ARBA00023098"/>
    </source>
</evidence>
<dbReference type="FunFam" id="3.40.50.20:FF:000010">
    <property type="entry name" value="Propionyl-CoA carboxylase subunit alpha"/>
    <property type="match status" value="1"/>
</dbReference>
<dbReference type="PROSITE" id="PS50975">
    <property type="entry name" value="ATP_GRASP"/>
    <property type="match status" value="1"/>
</dbReference>
<evidence type="ECO:0000313" key="19">
    <source>
        <dbReference type="Proteomes" id="UP001374579"/>
    </source>
</evidence>
<dbReference type="InterPro" id="IPR011054">
    <property type="entry name" value="Rudment_hybrid_motif"/>
</dbReference>
<dbReference type="Pfam" id="PF00289">
    <property type="entry name" value="Biotin_carb_N"/>
    <property type="match status" value="1"/>
</dbReference>
<proteinExistence type="predicted"/>
<dbReference type="Proteomes" id="UP001374579">
    <property type="component" value="Unassembled WGS sequence"/>
</dbReference>
<keyword evidence="12" id="KW-0092">Biotin</keyword>
<dbReference type="InterPro" id="IPR001882">
    <property type="entry name" value="Biotin_BS"/>
</dbReference>
<evidence type="ECO:0000256" key="12">
    <source>
        <dbReference type="ARBA" id="ARBA00023267"/>
    </source>
</evidence>
<keyword evidence="9" id="KW-0442">Lipid degradation</keyword>
<keyword evidence="4" id="KW-0436">Ligase</keyword>
<keyword evidence="19" id="KW-1185">Reference proteome</keyword>
<dbReference type="GO" id="GO:0009374">
    <property type="term" value="F:biotin binding"/>
    <property type="evidence" value="ECO:0007669"/>
    <property type="project" value="UniProtKB-ARBA"/>
</dbReference>
<evidence type="ECO:0000259" key="15">
    <source>
        <dbReference type="PROSITE" id="PS50968"/>
    </source>
</evidence>
<evidence type="ECO:0000256" key="3">
    <source>
        <dbReference type="ARBA" id="ARBA00013050"/>
    </source>
</evidence>
<comment type="cofactor">
    <cofactor evidence="1">
        <name>biotin</name>
        <dbReference type="ChEBI" id="CHEBI:57586"/>
    </cofactor>
</comment>
<dbReference type="GO" id="GO:0005524">
    <property type="term" value="F:ATP binding"/>
    <property type="evidence" value="ECO:0007669"/>
    <property type="project" value="UniProtKB-UniRule"/>
</dbReference>
<dbReference type="InterPro" id="IPR011761">
    <property type="entry name" value="ATP-grasp"/>
</dbReference>
<dbReference type="FunFam" id="3.30.470.20:FF:000028">
    <property type="entry name" value="Methylcrotonoyl-CoA carboxylase subunit alpha, mitochondrial"/>
    <property type="match status" value="1"/>
</dbReference>
<accession>A0AAN9G0U5</accession>
<gene>
    <name evidence="18" type="ORF">V1264_009808</name>
</gene>
<dbReference type="InterPro" id="IPR011764">
    <property type="entry name" value="Biotin_carboxylation_dom"/>
</dbReference>
<dbReference type="InterPro" id="IPR041265">
    <property type="entry name" value="PCC_BT"/>
</dbReference>
<dbReference type="PROSITE" id="PS00866">
    <property type="entry name" value="CPSASE_1"/>
    <property type="match status" value="1"/>
</dbReference>
<dbReference type="GO" id="GO:0004658">
    <property type="term" value="F:propionyl-CoA carboxylase activity"/>
    <property type="evidence" value="ECO:0007669"/>
    <property type="project" value="UniProtKB-EC"/>
</dbReference>
<keyword evidence="11" id="KW-0464">Manganese</keyword>
<dbReference type="PROSITE" id="PS50979">
    <property type="entry name" value="BC"/>
    <property type="match status" value="1"/>
</dbReference>
<dbReference type="GO" id="GO:0016042">
    <property type="term" value="P:lipid catabolic process"/>
    <property type="evidence" value="ECO:0007669"/>
    <property type="project" value="UniProtKB-KW"/>
</dbReference>
<evidence type="ECO:0000256" key="7">
    <source>
        <dbReference type="ARBA" id="ARBA00022840"/>
    </source>
</evidence>
<dbReference type="CDD" id="cd06850">
    <property type="entry name" value="biotinyl_domain"/>
    <property type="match status" value="1"/>
</dbReference>
<dbReference type="InterPro" id="IPR005482">
    <property type="entry name" value="Biotin_COase_C"/>
</dbReference>
<feature type="domain" description="Lipoyl-binding" evidence="15">
    <location>
        <begin position="650"/>
        <end position="725"/>
    </location>
</feature>
<reference evidence="18 19" key="1">
    <citation type="submission" date="2024-02" db="EMBL/GenBank/DDBJ databases">
        <title>Chromosome-scale genome assembly of the rough periwinkle Littorina saxatilis.</title>
        <authorList>
            <person name="De Jode A."/>
            <person name="Faria R."/>
            <person name="Formenti G."/>
            <person name="Sims Y."/>
            <person name="Smith T.P."/>
            <person name="Tracey A."/>
            <person name="Wood J.M.D."/>
            <person name="Zagrodzka Z.B."/>
            <person name="Johannesson K."/>
            <person name="Butlin R.K."/>
            <person name="Leder E.H."/>
        </authorList>
    </citation>
    <scope>NUCLEOTIDE SEQUENCE [LARGE SCALE GENOMIC DNA]</scope>
    <source>
        <strain evidence="18">Snail1</strain>
        <tissue evidence="18">Muscle</tissue>
    </source>
</reference>
<dbReference type="FunFam" id="3.30.1490.20:FF:000018">
    <property type="entry name" value="Biotin carboxylase"/>
    <property type="match status" value="1"/>
</dbReference>
<evidence type="ECO:0000256" key="1">
    <source>
        <dbReference type="ARBA" id="ARBA00001953"/>
    </source>
</evidence>
<comment type="caution">
    <text evidence="18">The sequence shown here is derived from an EMBL/GenBank/DDBJ whole genome shotgun (WGS) entry which is preliminary data.</text>
</comment>
<evidence type="ECO:0000259" key="17">
    <source>
        <dbReference type="PROSITE" id="PS50979"/>
    </source>
</evidence>
<feature type="domain" description="ATP-grasp" evidence="16">
    <location>
        <begin position="177"/>
        <end position="374"/>
    </location>
</feature>
<dbReference type="PROSITE" id="PS00867">
    <property type="entry name" value="CPSASE_2"/>
    <property type="match status" value="1"/>
</dbReference>
<dbReference type="Pfam" id="PF18140">
    <property type="entry name" value="PCC_BT"/>
    <property type="match status" value="1"/>
</dbReference>
<protein>
    <recommendedName>
        <fullName evidence="3">propionyl-CoA carboxylase</fullName>
        <ecNumber evidence="3">6.4.1.3</ecNumber>
    </recommendedName>
</protein>
<feature type="domain" description="Biotin carboxylation" evidence="17">
    <location>
        <begin position="58"/>
        <end position="505"/>
    </location>
</feature>
<dbReference type="InterPro" id="IPR005481">
    <property type="entry name" value="BC-like_N"/>
</dbReference>
<dbReference type="InterPro" id="IPR016185">
    <property type="entry name" value="PreATP-grasp_dom_sf"/>
</dbReference>
<dbReference type="Pfam" id="PF00364">
    <property type="entry name" value="Biotin_lipoyl"/>
    <property type="match status" value="1"/>
</dbReference>
<dbReference type="InterPro" id="IPR005479">
    <property type="entry name" value="CPAse_ATP-bd"/>
</dbReference>
<dbReference type="InterPro" id="IPR050856">
    <property type="entry name" value="Biotin_carboxylase_complex"/>
</dbReference>
<dbReference type="Pfam" id="PF02786">
    <property type="entry name" value="CPSase_L_D2"/>
    <property type="match status" value="1"/>
</dbReference>
<evidence type="ECO:0000256" key="4">
    <source>
        <dbReference type="ARBA" id="ARBA00022598"/>
    </source>
</evidence>
<organism evidence="18 19">
    <name type="scientific">Littorina saxatilis</name>
    <dbReference type="NCBI Taxonomy" id="31220"/>
    <lineage>
        <taxon>Eukaryota</taxon>
        <taxon>Metazoa</taxon>
        <taxon>Spiralia</taxon>
        <taxon>Lophotrochozoa</taxon>
        <taxon>Mollusca</taxon>
        <taxon>Gastropoda</taxon>
        <taxon>Caenogastropoda</taxon>
        <taxon>Littorinimorpha</taxon>
        <taxon>Littorinoidea</taxon>
        <taxon>Littorinidae</taxon>
        <taxon>Littorina</taxon>
    </lineage>
</organism>
<dbReference type="SUPFAM" id="SSF56059">
    <property type="entry name" value="Glutathione synthetase ATP-binding domain-like"/>
    <property type="match status" value="1"/>
</dbReference>